<evidence type="ECO:0000313" key="2">
    <source>
        <dbReference type="Proteomes" id="UP000218615"/>
    </source>
</evidence>
<protein>
    <recommendedName>
        <fullName evidence="3">MTH865-like family protein</fullName>
    </recommendedName>
</protein>
<proteinExistence type="predicted"/>
<dbReference type="Gene3D" id="1.10.238.80">
    <property type="entry name" value="MTH865-like"/>
    <property type="match status" value="1"/>
</dbReference>
<dbReference type="RefSeq" id="WP_096205418.1">
    <property type="nucleotide sequence ID" value="NZ_FZMP01000124.1"/>
</dbReference>
<dbReference type="AlphaFoldDB" id="A0A284VNQ1"/>
<sequence>MAIRDEIHAQITGALAGAKFPIKTPEELLAAFPQGANTTCRADGVEMTAGEAGKLLKAGDFPFRSAKQVADVIVERAGL</sequence>
<dbReference type="EMBL" id="FZMP01000124">
    <property type="protein sequence ID" value="SNQ60894.1"/>
    <property type="molecule type" value="Genomic_DNA"/>
</dbReference>
<gene>
    <name evidence="1" type="ORF">MNV_210001</name>
</gene>
<reference evidence="2" key="1">
    <citation type="submission" date="2017-06" db="EMBL/GenBank/DDBJ databases">
        <authorList>
            <person name="Cremers G."/>
        </authorList>
    </citation>
    <scope>NUCLEOTIDE SEQUENCE [LARGE SCALE GENOMIC DNA]</scope>
</reference>
<evidence type="ECO:0008006" key="3">
    <source>
        <dbReference type="Google" id="ProtNLM"/>
    </source>
</evidence>
<dbReference type="OrthoDB" id="335595at2157"/>
<dbReference type="Pfam" id="PF07747">
    <property type="entry name" value="MTH865"/>
    <property type="match status" value="1"/>
</dbReference>
<dbReference type="SUPFAM" id="SSF69025">
    <property type="entry name" value="Hypothetical protein MTH865"/>
    <property type="match status" value="1"/>
</dbReference>
<organism evidence="1 2">
    <name type="scientific">Candidatus Methanoperedens nitratireducens</name>
    <dbReference type="NCBI Taxonomy" id="1392998"/>
    <lineage>
        <taxon>Archaea</taxon>
        <taxon>Methanobacteriati</taxon>
        <taxon>Methanobacteriota</taxon>
        <taxon>Stenosarchaea group</taxon>
        <taxon>Methanomicrobia</taxon>
        <taxon>Methanosarcinales</taxon>
        <taxon>ANME-2 cluster</taxon>
        <taxon>Candidatus Methanoperedentaceae</taxon>
        <taxon>Candidatus Methanoperedens</taxon>
    </lineage>
</organism>
<dbReference type="Proteomes" id="UP000218615">
    <property type="component" value="Unassembled WGS sequence"/>
</dbReference>
<keyword evidence="2" id="KW-1185">Reference proteome</keyword>
<accession>A0A284VNQ1</accession>
<evidence type="ECO:0000313" key="1">
    <source>
        <dbReference type="EMBL" id="SNQ60894.1"/>
    </source>
</evidence>
<name>A0A284VNQ1_9EURY</name>
<dbReference type="InterPro" id="IPR036825">
    <property type="entry name" value="MTH865-like_sf"/>
</dbReference>
<dbReference type="InterPro" id="IPR024093">
    <property type="entry name" value="Uncharacterised_MTH865"/>
</dbReference>